<name>A0A915D7C9_9BILA</name>
<protein>
    <submittedName>
        <fullName evidence="8">Serine protease K12H4.7</fullName>
    </submittedName>
</protein>
<dbReference type="PANTHER" id="PTHR11010:SF117">
    <property type="entry name" value="SERINE PROTEASE 16"/>
    <property type="match status" value="1"/>
</dbReference>
<keyword evidence="7" id="KW-1185">Reference proteome</keyword>
<dbReference type="GO" id="GO:0070008">
    <property type="term" value="F:serine-type exopeptidase activity"/>
    <property type="evidence" value="ECO:0007669"/>
    <property type="project" value="InterPro"/>
</dbReference>
<evidence type="ECO:0000256" key="4">
    <source>
        <dbReference type="ARBA" id="ARBA00022801"/>
    </source>
</evidence>
<dbReference type="Proteomes" id="UP000887574">
    <property type="component" value="Unplaced"/>
</dbReference>
<sequence length="228" mass="25669">MKSVIGIFLAFFIFQISAFTEHPFFTHLASVNREESDLDVLSRVRRSADKATPSKENWFNQTVDHFSDSNVTFQQRYFVNKAFVSGSANINILWIEGAEAANPAHVDNVSYSHVLNAKSLNAAVFALEHRFYGKSQPYQAVEDVAAFIKAQNKASGQQNPKWVLYGAFYGGSLALWTRKKYPTLSVGVVSSSAPQVPAADFYLYQKNVEDAYKNFSQTCYSNIKTVFW</sequence>
<keyword evidence="3 6" id="KW-0732">Signal</keyword>
<evidence type="ECO:0000256" key="2">
    <source>
        <dbReference type="ARBA" id="ARBA00022670"/>
    </source>
</evidence>
<organism evidence="7 8">
    <name type="scientific">Ditylenchus dipsaci</name>
    <dbReference type="NCBI Taxonomy" id="166011"/>
    <lineage>
        <taxon>Eukaryota</taxon>
        <taxon>Metazoa</taxon>
        <taxon>Ecdysozoa</taxon>
        <taxon>Nematoda</taxon>
        <taxon>Chromadorea</taxon>
        <taxon>Rhabditida</taxon>
        <taxon>Tylenchina</taxon>
        <taxon>Tylenchomorpha</taxon>
        <taxon>Sphaerularioidea</taxon>
        <taxon>Anguinidae</taxon>
        <taxon>Anguininae</taxon>
        <taxon>Ditylenchus</taxon>
    </lineage>
</organism>
<dbReference type="Gene3D" id="3.40.50.1820">
    <property type="entry name" value="alpha/beta hydrolase"/>
    <property type="match status" value="1"/>
</dbReference>
<keyword evidence="2" id="KW-0645">Protease</keyword>
<feature type="signal peptide" evidence="6">
    <location>
        <begin position="1"/>
        <end position="18"/>
    </location>
</feature>
<evidence type="ECO:0000256" key="5">
    <source>
        <dbReference type="ARBA" id="ARBA00023180"/>
    </source>
</evidence>
<evidence type="ECO:0000313" key="7">
    <source>
        <dbReference type="Proteomes" id="UP000887574"/>
    </source>
</evidence>
<dbReference type="InterPro" id="IPR029058">
    <property type="entry name" value="AB_hydrolase_fold"/>
</dbReference>
<proteinExistence type="inferred from homology"/>
<dbReference type="InterPro" id="IPR008758">
    <property type="entry name" value="Peptidase_S28"/>
</dbReference>
<dbReference type="GO" id="GO:0006508">
    <property type="term" value="P:proteolysis"/>
    <property type="evidence" value="ECO:0007669"/>
    <property type="project" value="UniProtKB-KW"/>
</dbReference>
<evidence type="ECO:0000313" key="8">
    <source>
        <dbReference type="WBParaSite" id="jg16252"/>
    </source>
</evidence>
<dbReference type="PANTHER" id="PTHR11010">
    <property type="entry name" value="PROTEASE S28 PRO-X CARBOXYPEPTIDASE-RELATED"/>
    <property type="match status" value="1"/>
</dbReference>
<evidence type="ECO:0000256" key="3">
    <source>
        <dbReference type="ARBA" id="ARBA00022729"/>
    </source>
</evidence>
<evidence type="ECO:0000256" key="1">
    <source>
        <dbReference type="ARBA" id="ARBA00011079"/>
    </source>
</evidence>
<comment type="similarity">
    <text evidence="1">Belongs to the peptidase S28 family.</text>
</comment>
<reference evidence="8" key="1">
    <citation type="submission" date="2022-11" db="UniProtKB">
        <authorList>
            <consortium name="WormBaseParasite"/>
        </authorList>
    </citation>
    <scope>IDENTIFICATION</scope>
</reference>
<keyword evidence="5" id="KW-0325">Glycoprotein</keyword>
<dbReference type="SUPFAM" id="SSF53474">
    <property type="entry name" value="alpha/beta-Hydrolases"/>
    <property type="match status" value="1"/>
</dbReference>
<evidence type="ECO:0000256" key="6">
    <source>
        <dbReference type="SAM" id="SignalP"/>
    </source>
</evidence>
<dbReference type="GO" id="GO:0008239">
    <property type="term" value="F:dipeptidyl-peptidase activity"/>
    <property type="evidence" value="ECO:0007669"/>
    <property type="project" value="TreeGrafter"/>
</dbReference>
<feature type="chain" id="PRO_5037622662" evidence="6">
    <location>
        <begin position="19"/>
        <end position="228"/>
    </location>
</feature>
<dbReference type="WBParaSite" id="jg16252">
    <property type="protein sequence ID" value="jg16252"/>
    <property type="gene ID" value="jg16252"/>
</dbReference>
<keyword evidence="4" id="KW-0378">Hydrolase</keyword>
<accession>A0A915D7C9</accession>
<dbReference type="AlphaFoldDB" id="A0A915D7C9"/>
<dbReference type="Pfam" id="PF05577">
    <property type="entry name" value="Peptidase_S28"/>
    <property type="match status" value="1"/>
</dbReference>